<feature type="region of interest" description="Disordered" evidence="6">
    <location>
        <begin position="1"/>
        <end position="37"/>
    </location>
</feature>
<feature type="compositionally biased region" description="Basic and acidic residues" evidence="6">
    <location>
        <begin position="1"/>
        <end position="11"/>
    </location>
</feature>
<dbReference type="GO" id="GO:0019290">
    <property type="term" value="P:siderophore biosynthetic process"/>
    <property type="evidence" value="ECO:0007669"/>
    <property type="project" value="InterPro"/>
</dbReference>
<dbReference type="SUPFAM" id="SSF55729">
    <property type="entry name" value="Acyl-CoA N-acyltransferases (Nat)"/>
    <property type="match status" value="1"/>
</dbReference>
<organism evidence="8 9">
    <name type="scientific">Allostreptomyces psammosilenae</name>
    <dbReference type="NCBI Taxonomy" id="1892865"/>
    <lineage>
        <taxon>Bacteria</taxon>
        <taxon>Bacillati</taxon>
        <taxon>Actinomycetota</taxon>
        <taxon>Actinomycetes</taxon>
        <taxon>Kitasatosporales</taxon>
        <taxon>Streptomycetaceae</taxon>
        <taxon>Allostreptomyces</taxon>
    </lineage>
</organism>
<dbReference type="PANTHER" id="PTHR31438">
    <property type="entry name" value="LYSINE N-ACYLTRANSFERASE C17G9.06C-RELATED"/>
    <property type="match status" value="1"/>
</dbReference>
<dbReference type="EMBL" id="JACBZD010000001">
    <property type="protein sequence ID" value="NYI03097.1"/>
    <property type="molecule type" value="Genomic_DNA"/>
</dbReference>
<comment type="function">
    <text evidence="1">Acyltransferase required for the direct transfer of medium- to long-chain fatty acyl moieties from a carrier protein (MbtL) on to the epsilon-amino group of lysine residue in the mycobactin core.</text>
</comment>
<reference evidence="8 9" key="1">
    <citation type="submission" date="2020-07" db="EMBL/GenBank/DDBJ databases">
        <title>Sequencing the genomes of 1000 actinobacteria strains.</title>
        <authorList>
            <person name="Klenk H.-P."/>
        </authorList>
    </citation>
    <scope>NUCLEOTIDE SEQUENCE [LARGE SCALE GENOMIC DNA]</scope>
    <source>
        <strain evidence="8 9">DSM 42178</strain>
    </source>
</reference>
<evidence type="ECO:0000256" key="6">
    <source>
        <dbReference type="SAM" id="MobiDB-lite"/>
    </source>
</evidence>
<feature type="domain" description="N-acetyltransferase" evidence="7">
    <location>
        <begin position="45"/>
        <end position="210"/>
    </location>
</feature>
<evidence type="ECO:0000259" key="7">
    <source>
        <dbReference type="PROSITE" id="PS51186"/>
    </source>
</evidence>
<evidence type="ECO:0000256" key="3">
    <source>
        <dbReference type="ARBA" id="ARBA00020586"/>
    </source>
</evidence>
<keyword evidence="9" id="KW-1185">Reference proteome</keyword>
<dbReference type="Pfam" id="PF13523">
    <property type="entry name" value="Acetyltransf_8"/>
    <property type="match status" value="1"/>
</dbReference>
<evidence type="ECO:0000313" key="9">
    <source>
        <dbReference type="Proteomes" id="UP000567795"/>
    </source>
</evidence>
<dbReference type="Proteomes" id="UP000567795">
    <property type="component" value="Unassembled WGS sequence"/>
</dbReference>
<evidence type="ECO:0000256" key="1">
    <source>
        <dbReference type="ARBA" id="ARBA00003818"/>
    </source>
</evidence>
<dbReference type="InterPro" id="IPR016181">
    <property type="entry name" value="Acyl_CoA_acyltransferase"/>
</dbReference>
<dbReference type="RefSeq" id="WP_246449489.1">
    <property type="nucleotide sequence ID" value="NZ_JACBZD010000001.1"/>
</dbReference>
<sequence>MTHHDPHDPTHHHPAPPATPTPGDAAHALRPVTDWGPIPTPHGTFRLRPVDLDHDLPTLTRWMNDPAVDAFWQLAGPCATTRDHVARQHAGGARSLPCVGELDGTPIGYWEVYRADLDPLARHYPAHPGDIGLHLLLGTARRRGRGLGGTLLRALADRLLDLHPHAPRVLAEPDVTNTPSVAAFLHAGFRLAAELTLPDKTAALMTRERHLRHLL</sequence>
<evidence type="ECO:0000313" key="8">
    <source>
        <dbReference type="EMBL" id="NYI03097.1"/>
    </source>
</evidence>
<dbReference type="GO" id="GO:0016410">
    <property type="term" value="F:N-acyltransferase activity"/>
    <property type="evidence" value="ECO:0007669"/>
    <property type="project" value="TreeGrafter"/>
</dbReference>
<comment type="caution">
    <text evidence="8">The sequence shown here is derived from an EMBL/GenBank/DDBJ whole genome shotgun (WGS) entry which is preliminary data.</text>
</comment>
<dbReference type="InterPro" id="IPR000182">
    <property type="entry name" value="GNAT_dom"/>
</dbReference>
<evidence type="ECO:0000256" key="4">
    <source>
        <dbReference type="ARBA" id="ARBA00023251"/>
    </source>
</evidence>
<protein>
    <recommendedName>
        <fullName evidence="3">Lysine N-acyltransferase MbtK</fullName>
    </recommendedName>
    <alternativeName>
        <fullName evidence="5">Mycobactin synthase protein K</fullName>
    </alternativeName>
</protein>
<keyword evidence="8" id="KW-0808">Transferase</keyword>
<dbReference type="PROSITE" id="PS51186">
    <property type="entry name" value="GNAT"/>
    <property type="match status" value="1"/>
</dbReference>
<name>A0A852ZNQ2_9ACTN</name>
<dbReference type="UniPathway" id="UPA00011"/>
<evidence type="ECO:0000256" key="2">
    <source>
        <dbReference type="ARBA" id="ARBA00005102"/>
    </source>
</evidence>
<dbReference type="PANTHER" id="PTHR31438:SF1">
    <property type="entry name" value="LYSINE N-ACYLTRANSFERASE C17G9.06C-RELATED"/>
    <property type="match status" value="1"/>
</dbReference>
<proteinExistence type="predicted"/>
<keyword evidence="4" id="KW-0046">Antibiotic resistance</keyword>
<dbReference type="GO" id="GO:0046677">
    <property type="term" value="P:response to antibiotic"/>
    <property type="evidence" value="ECO:0007669"/>
    <property type="project" value="UniProtKB-KW"/>
</dbReference>
<evidence type="ECO:0000256" key="5">
    <source>
        <dbReference type="ARBA" id="ARBA00031122"/>
    </source>
</evidence>
<dbReference type="InterPro" id="IPR019432">
    <property type="entry name" value="Acyltransferase_MbtK/IucB-like"/>
</dbReference>
<gene>
    <name evidence="8" type="ORF">FHU37_000040</name>
</gene>
<comment type="pathway">
    <text evidence="2">Siderophore biosynthesis; mycobactin biosynthesis.</text>
</comment>
<dbReference type="AlphaFoldDB" id="A0A852ZNQ2"/>
<dbReference type="SMART" id="SM01006">
    <property type="entry name" value="AlcB"/>
    <property type="match status" value="1"/>
</dbReference>
<dbReference type="Gene3D" id="3.40.630.30">
    <property type="match status" value="1"/>
</dbReference>
<accession>A0A852ZNQ2</accession>